<keyword evidence="6" id="KW-0813">Transport</keyword>
<dbReference type="PANTHER" id="PTHR30477">
    <property type="entry name" value="ABC-TRANSPORTER METAL-BINDING PROTEIN"/>
    <property type="match status" value="1"/>
</dbReference>
<feature type="transmembrane region" description="Helical" evidence="7">
    <location>
        <begin position="47"/>
        <end position="79"/>
    </location>
</feature>
<evidence type="ECO:0000256" key="2">
    <source>
        <dbReference type="ARBA" id="ARBA00008034"/>
    </source>
</evidence>
<dbReference type="InterPro" id="IPR037294">
    <property type="entry name" value="ABC_BtuC-like"/>
</dbReference>
<feature type="transmembrane region" description="Helical" evidence="7">
    <location>
        <begin position="91"/>
        <end position="113"/>
    </location>
</feature>
<accession>A0A2N2E3X4</accession>
<dbReference type="InterPro" id="IPR001626">
    <property type="entry name" value="ABC_TroCD"/>
</dbReference>
<dbReference type="GO" id="GO:0010043">
    <property type="term" value="P:response to zinc ion"/>
    <property type="evidence" value="ECO:0007669"/>
    <property type="project" value="TreeGrafter"/>
</dbReference>
<evidence type="ECO:0000256" key="1">
    <source>
        <dbReference type="ARBA" id="ARBA00004141"/>
    </source>
</evidence>
<evidence type="ECO:0000256" key="3">
    <source>
        <dbReference type="ARBA" id="ARBA00022692"/>
    </source>
</evidence>
<sequence>MELLNFFEYDFLIRALIAGSLAAVLAGVLGVFLVLRKLSLIGDGLAHVSFGGVALGLLFGLYPFYISVPLTVVAAFFVFKLGSRSKLYGDAAIGIVSAVGVMLVSALLILPAAASLQNARNFKEALFGSGIFALFAVWIGLAAALVFSLPAGASIVLSGFFLFVGALTVSKLRG</sequence>
<name>A0A2N2E3X4_9BACT</name>
<reference evidence="8 9" key="1">
    <citation type="journal article" date="2017" name="ISME J.">
        <title>Potential for microbial H2 and metal transformations associated with novel bacteria and archaea in deep terrestrial subsurface sediments.</title>
        <authorList>
            <person name="Hernsdorf A.W."/>
            <person name="Amano Y."/>
            <person name="Miyakawa K."/>
            <person name="Ise K."/>
            <person name="Suzuki Y."/>
            <person name="Anantharaman K."/>
            <person name="Probst A."/>
            <person name="Burstein D."/>
            <person name="Thomas B.C."/>
            <person name="Banfield J.F."/>
        </authorList>
    </citation>
    <scope>NUCLEOTIDE SEQUENCE [LARGE SCALE GENOMIC DNA]</scope>
    <source>
        <strain evidence="8">HGW-Falkowbacteria-2</strain>
    </source>
</reference>
<comment type="caution">
    <text evidence="8">The sequence shown here is derived from an EMBL/GenBank/DDBJ whole genome shotgun (WGS) entry which is preliminary data.</text>
</comment>
<proteinExistence type="inferred from homology"/>
<keyword evidence="4 7" id="KW-1133">Transmembrane helix</keyword>
<dbReference type="Pfam" id="PF00950">
    <property type="entry name" value="ABC-3"/>
    <property type="match status" value="1"/>
</dbReference>
<dbReference type="GO" id="GO:0055085">
    <property type="term" value="P:transmembrane transport"/>
    <property type="evidence" value="ECO:0007669"/>
    <property type="project" value="InterPro"/>
</dbReference>
<evidence type="ECO:0000256" key="5">
    <source>
        <dbReference type="ARBA" id="ARBA00023136"/>
    </source>
</evidence>
<keyword evidence="5 7" id="KW-0472">Membrane</keyword>
<feature type="transmembrane region" description="Helical" evidence="7">
    <location>
        <begin position="125"/>
        <end position="145"/>
    </location>
</feature>
<evidence type="ECO:0000256" key="4">
    <source>
        <dbReference type="ARBA" id="ARBA00022989"/>
    </source>
</evidence>
<evidence type="ECO:0000256" key="7">
    <source>
        <dbReference type="SAM" id="Phobius"/>
    </source>
</evidence>
<dbReference type="SUPFAM" id="SSF81345">
    <property type="entry name" value="ABC transporter involved in vitamin B12 uptake, BtuC"/>
    <property type="match status" value="1"/>
</dbReference>
<feature type="transmembrane region" description="Helical" evidence="7">
    <location>
        <begin position="12"/>
        <end position="35"/>
    </location>
</feature>
<dbReference type="AlphaFoldDB" id="A0A2N2E3X4"/>
<dbReference type="EMBL" id="PHAH01000001">
    <property type="protein sequence ID" value="PKM89410.1"/>
    <property type="molecule type" value="Genomic_DNA"/>
</dbReference>
<dbReference type="GO" id="GO:0043190">
    <property type="term" value="C:ATP-binding cassette (ABC) transporter complex"/>
    <property type="evidence" value="ECO:0007669"/>
    <property type="project" value="InterPro"/>
</dbReference>
<gene>
    <name evidence="8" type="ORF">CVU83_00110</name>
</gene>
<keyword evidence="3 6" id="KW-0812">Transmembrane</keyword>
<evidence type="ECO:0000313" key="9">
    <source>
        <dbReference type="Proteomes" id="UP000233325"/>
    </source>
</evidence>
<evidence type="ECO:0008006" key="10">
    <source>
        <dbReference type="Google" id="ProtNLM"/>
    </source>
</evidence>
<protein>
    <recommendedName>
        <fullName evidence="10">ABC transporter</fullName>
    </recommendedName>
</protein>
<comment type="subcellular location">
    <subcellularLocation>
        <location evidence="6">Cell membrane</location>
        <topology evidence="6">Multi-pass membrane protein</topology>
    </subcellularLocation>
    <subcellularLocation>
        <location evidence="1">Membrane</location>
        <topology evidence="1">Multi-pass membrane protein</topology>
    </subcellularLocation>
</comment>
<dbReference type="Proteomes" id="UP000233325">
    <property type="component" value="Unassembled WGS sequence"/>
</dbReference>
<evidence type="ECO:0000313" key="8">
    <source>
        <dbReference type="EMBL" id="PKM89410.1"/>
    </source>
</evidence>
<organism evidence="8 9">
    <name type="scientific">Candidatus Falkowbacteria bacterium HGW-Falkowbacteria-2</name>
    <dbReference type="NCBI Taxonomy" id="2013769"/>
    <lineage>
        <taxon>Bacteria</taxon>
        <taxon>Candidatus Falkowiibacteriota</taxon>
    </lineage>
</organism>
<comment type="similarity">
    <text evidence="2 6">Belongs to the ABC-3 integral membrane protein family.</text>
</comment>
<feature type="transmembrane region" description="Helical" evidence="7">
    <location>
        <begin position="151"/>
        <end position="169"/>
    </location>
</feature>
<dbReference type="PANTHER" id="PTHR30477:SF0">
    <property type="entry name" value="METAL TRANSPORT SYSTEM MEMBRANE PROTEIN TM_0125-RELATED"/>
    <property type="match status" value="1"/>
</dbReference>
<evidence type="ECO:0000256" key="6">
    <source>
        <dbReference type="RuleBase" id="RU003943"/>
    </source>
</evidence>